<protein>
    <recommendedName>
        <fullName evidence="3">DUF4249 domain-containing protein</fullName>
    </recommendedName>
</protein>
<dbReference type="Proteomes" id="UP000050454">
    <property type="component" value="Unassembled WGS sequence"/>
</dbReference>
<name>A0A0P7BED3_9BACT</name>
<dbReference type="STRING" id="1605367.AFM12_00335"/>
<sequence length="345" mass="38547">MRRSLLYILLSSLFFSSCEKFIETIPGDKLSGYKPKLVVSSAISPDEEIIEVYVGESVPVFEYNQNLTQSYYVNALGDTTQLGSDFVGISNAEVKLLGQNGEISFTFDPNSYTYRFIQDVEAPFLNPGEHYQLTVKANGKTVTAQTTIPNAVPNIEEVKMKVIKRNFGEDNRYLIPSFTVNWKDLTEAGNYYIVRGSATGTDTLFFNFAGNSSIPSNAVPVENGWYKIPTNTLYNLYFGNSLAGDFLNQVDFSKTAELYLQTSKYNGSNYEDVSPVLETLTVKLLNIDESYAKFEDSRLKQNDGNPFVEPTPLYSNIIGGLGFFGSFRSSTAAFKINENEFLIPQ</sequence>
<evidence type="ECO:0000313" key="2">
    <source>
        <dbReference type="Proteomes" id="UP000050454"/>
    </source>
</evidence>
<gene>
    <name evidence="1" type="ORF">AFM12_00335</name>
</gene>
<comment type="caution">
    <text evidence="1">The sequence shown here is derived from an EMBL/GenBank/DDBJ whole genome shotgun (WGS) entry which is preliminary data.</text>
</comment>
<evidence type="ECO:0008006" key="3">
    <source>
        <dbReference type="Google" id="ProtNLM"/>
    </source>
</evidence>
<accession>A0A0P7BED3</accession>
<dbReference type="PROSITE" id="PS51257">
    <property type="entry name" value="PROKAR_LIPOPROTEIN"/>
    <property type="match status" value="1"/>
</dbReference>
<dbReference type="Pfam" id="PF14054">
    <property type="entry name" value="DUF4249"/>
    <property type="match status" value="1"/>
</dbReference>
<reference evidence="1 2" key="1">
    <citation type="submission" date="2015-07" db="EMBL/GenBank/DDBJ databases">
        <title>The draft genome sequence of Leadbetterella sp. JN14-9.</title>
        <authorList>
            <person name="Liu Y."/>
            <person name="Du J."/>
            <person name="Shao Z."/>
        </authorList>
    </citation>
    <scope>NUCLEOTIDE SEQUENCE [LARGE SCALE GENOMIC DNA]</scope>
    <source>
        <strain evidence="1 2">JN14-9</strain>
    </source>
</reference>
<evidence type="ECO:0000313" key="1">
    <source>
        <dbReference type="EMBL" id="KPM49134.1"/>
    </source>
</evidence>
<dbReference type="AlphaFoldDB" id="A0A0P7BED3"/>
<dbReference type="EMBL" id="LGTQ01000005">
    <property type="protein sequence ID" value="KPM49134.1"/>
    <property type="molecule type" value="Genomic_DNA"/>
</dbReference>
<organism evidence="1 2">
    <name type="scientific">Jiulongibacter sediminis</name>
    <dbReference type="NCBI Taxonomy" id="1605367"/>
    <lineage>
        <taxon>Bacteria</taxon>
        <taxon>Pseudomonadati</taxon>
        <taxon>Bacteroidota</taxon>
        <taxon>Cytophagia</taxon>
        <taxon>Cytophagales</taxon>
        <taxon>Leadbetterellaceae</taxon>
        <taxon>Jiulongibacter</taxon>
    </lineage>
</organism>
<dbReference type="InterPro" id="IPR025345">
    <property type="entry name" value="DUF4249"/>
</dbReference>
<dbReference type="RefSeq" id="WP_055143035.1">
    <property type="nucleotide sequence ID" value="NZ_JXSZ01000005.1"/>
</dbReference>
<proteinExistence type="predicted"/>
<dbReference type="OrthoDB" id="1115009at2"/>
<keyword evidence="2" id="KW-1185">Reference proteome</keyword>